<dbReference type="PANTHER" id="PTHR12128:SF66">
    <property type="entry name" value="4-HYDROXY-2-OXOGLUTARATE ALDOLASE, MITOCHONDRIAL"/>
    <property type="match status" value="1"/>
</dbReference>
<evidence type="ECO:0000256" key="3">
    <source>
        <dbReference type="PIRSR" id="PIRSR001365-2"/>
    </source>
</evidence>
<dbReference type="PIRSF" id="PIRSF001365">
    <property type="entry name" value="DHDPS"/>
    <property type="match status" value="1"/>
</dbReference>
<name>A0AAQ4CVA6_9CREN</name>
<accession>A0AAQ4CVA6</accession>
<organism evidence="4 5">
    <name type="scientific">Saccharolobus caldissimus</name>
    <dbReference type="NCBI Taxonomy" id="1702097"/>
    <lineage>
        <taxon>Archaea</taxon>
        <taxon>Thermoproteota</taxon>
        <taxon>Thermoprotei</taxon>
        <taxon>Sulfolobales</taxon>
        <taxon>Sulfolobaceae</taxon>
        <taxon>Saccharolobus</taxon>
    </lineage>
</organism>
<dbReference type="Pfam" id="PF00701">
    <property type="entry name" value="DHDPS"/>
    <property type="match status" value="1"/>
</dbReference>
<dbReference type="InterPro" id="IPR013785">
    <property type="entry name" value="Aldolase_TIM"/>
</dbReference>
<gene>
    <name evidence="4" type="ORF">SACC_27540</name>
</gene>
<evidence type="ECO:0000313" key="5">
    <source>
        <dbReference type="Proteomes" id="UP001319921"/>
    </source>
</evidence>
<dbReference type="Gene3D" id="3.20.20.70">
    <property type="entry name" value="Aldolase class I"/>
    <property type="match status" value="1"/>
</dbReference>
<dbReference type="PANTHER" id="PTHR12128">
    <property type="entry name" value="DIHYDRODIPICOLINATE SYNTHASE"/>
    <property type="match status" value="1"/>
</dbReference>
<dbReference type="GO" id="GO:0008675">
    <property type="term" value="F:2-dehydro-3-deoxy-phosphogluconate aldolase activity"/>
    <property type="evidence" value="ECO:0007669"/>
    <property type="project" value="UniProtKB-ARBA"/>
</dbReference>
<dbReference type="GeneID" id="68867474"/>
<sequence length="299" mass="33685">MVHTKLKGVIVPLITPFKSDYSIDVEGLKWLVTYLIENGVNGLFVNSSVGEFASLTLDEMKTLGKIVLDTANNKVPIFAGISTNFTEGSISLGKEFKDMGADFLVAMAPYFFKVSERELLRHFSLIAEKLDSPIIIYNIPIYTGINIPISVYKTLVSQYSNVVGTKVTIDSLIYLKKLVRELKEIRKDFAVFTGFDDYLLPLLSMGGDGGVMGLANVLPRLHLEIYRNWERGEIDNTNWIKLLELTEIYDYCNSYTASIKAAMRALGMPIMNVTRPPLDTCNEESVRKKVNEFKNWLVL</sequence>
<protein>
    <submittedName>
        <fullName evidence="4">Dihydrodipicolinate synthase family protein</fullName>
    </submittedName>
</protein>
<dbReference type="RefSeq" id="WP_229570204.1">
    <property type="nucleotide sequence ID" value="NZ_AP025226.1"/>
</dbReference>
<dbReference type="InterPro" id="IPR002220">
    <property type="entry name" value="DapA-like"/>
</dbReference>
<dbReference type="Proteomes" id="UP001319921">
    <property type="component" value="Chromosome"/>
</dbReference>
<feature type="active site" description="Schiff-base intermediate with substrate" evidence="2">
    <location>
        <position position="166"/>
    </location>
</feature>
<dbReference type="GO" id="GO:0008840">
    <property type="term" value="F:4-hydroxy-tetrahydrodipicolinate synthase activity"/>
    <property type="evidence" value="ECO:0007669"/>
    <property type="project" value="TreeGrafter"/>
</dbReference>
<keyword evidence="1" id="KW-0456">Lyase</keyword>
<evidence type="ECO:0000256" key="2">
    <source>
        <dbReference type="PIRSR" id="PIRSR001365-1"/>
    </source>
</evidence>
<dbReference type="AlphaFoldDB" id="A0AAQ4CVA6"/>
<dbReference type="SMART" id="SM01130">
    <property type="entry name" value="DHDPS"/>
    <property type="match status" value="1"/>
</dbReference>
<dbReference type="CDD" id="cd00408">
    <property type="entry name" value="DHDPS-like"/>
    <property type="match status" value="1"/>
</dbReference>
<feature type="binding site" evidence="3">
    <location>
        <position position="211"/>
    </location>
    <ligand>
        <name>pyruvate</name>
        <dbReference type="ChEBI" id="CHEBI:15361"/>
    </ligand>
</feature>
<proteinExistence type="predicted"/>
<keyword evidence="5" id="KW-1185">Reference proteome</keyword>
<reference evidence="4 5" key="1">
    <citation type="journal article" date="2022" name="Microbiol. Resour. Announc.">
        <title>Complete Genome Sequence of the Hyperthermophilic and Acidophilic Archaeon Saccharolobus caldissimus Strain HS-3T.</title>
        <authorList>
            <person name="Sakai H.D."/>
            <person name="Kurosawa N."/>
        </authorList>
    </citation>
    <scope>NUCLEOTIDE SEQUENCE [LARGE SCALE GENOMIC DNA]</scope>
    <source>
        <strain evidence="4 5">JCM32116</strain>
    </source>
</reference>
<dbReference type="KEGG" id="scas:SACC_27540"/>
<dbReference type="SUPFAM" id="SSF51569">
    <property type="entry name" value="Aldolase"/>
    <property type="match status" value="1"/>
</dbReference>
<dbReference type="EMBL" id="AP025226">
    <property type="protein sequence ID" value="BDB99737.1"/>
    <property type="molecule type" value="Genomic_DNA"/>
</dbReference>
<evidence type="ECO:0000256" key="1">
    <source>
        <dbReference type="ARBA" id="ARBA00023239"/>
    </source>
</evidence>
<feature type="active site" description="Proton donor/acceptor" evidence="2">
    <location>
        <position position="137"/>
    </location>
</feature>
<dbReference type="PRINTS" id="PR00146">
    <property type="entry name" value="DHPICSNTHASE"/>
</dbReference>
<evidence type="ECO:0000313" key="4">
    <source>
        <dbReference type="EMBL" id="BDB99737.1"/>
    </source>
</evidence>